<reference evidence="8 9" key="1">
    <citation type="submission" date="2018-06" db="EMBL/GenBank/DDBJ databases">
        <title>Genomic Encyclopedia of Type Strains, Phase III (KMG-III): the genomes of soil and plant-associated and newly described type strains.</title>
        <authorList>
            <person name="Whitman W."/>
        </authorList>
    </citation>
    <scope>NUCLEOTIDE SEQUENCE [LARGE SCALE GENOMIC DNA]</scope>
    <source>
        <strain evidence="8 9">CGMCC 4.7090</strain>
    </source>
</reference>
<evidence type="ECO:0000256" key="6">
    <source>
        <dbReference type="RuleBase" id="RU361187"/>
    </source>
</evidence>
<evidence type="ECO:0000313" key="9">
    <source>
        <dbReference type="Proteomes" id="UP000249341"/>
    </source>
</evidence>
<dbReference type="InterPro" id="IPR006710">
    <property type="entry name" value="Glyco_hydro_43"/>
</dbReference>
<evidence type="ECO:0000256" key="4">
    <source>
        <dbReference type="PIRSR" id="PIRSR606710-1"/>
    </source>
</evidence>
<dbReference type="PANTHER" id="PTHR42812">
    <property type="entry name" value="BETA-XYLOSIDASE"/>
    <property type="match status" value="1"/>
</dbReference>
<feature type="domain" description="Beta-xylosidase C-terminal Concanavalin A-like" evidence="7">
    <location>
        <begin position="306"/>
        <end position="487"/>
    </location>
</feature>
<keyword evidence="2 6" id="KW-0378">Hydrolase</keyword>
<dbReference type="GO" id="GO:0004553">
    <property type="term" value="F:hydrolase activity, hydrolyzing O-glycosyl compounds"/>
    <property type="evidence" value="ECO:0007669"/>
    <property type="project" value="InterPro"/>
</dbReference>
<organism evidence="8 9">
    <name type="scientific">Actinoplanes lutulentus</name>
    <dbReference type="NCBI Taxonomy" id="1287878"/>
    <lineage>
        <taxon>Bacteria</taxon>
        <taxon>Bacillati</taxon>
        <taxon>Actinomycetota</taxon>
        <taxon>Actinomycetes</taxon>
        <taxon>Micromonosporales</taxon>
        <taxon>Micromonosporaceae</taxon>
        <taxon>Actinoplanes</taxon>
    </lineage>
</organism>
<accession>A0A327ZGF0</accession>
<keyword evidence="3 6" id="KW-0326">Glycosidase</keyword>
<dbReference type="GO" id="GO:0005975">
    <property type="term" value="P:carbohydrate metabolic process"/>
    <property type="evidence" value="ECO:0007669"/>
    <property type="project" value="InterPro"/>
</dbReference>
<dbReference type="InterPro" id="IPR051795">
    <property type="entry name" value="Glycosyl_Hydrlase_43"/>
</dbReference>
<dbReference type="Proteomes" id="UP000249341">
    <property type="component" value="Unassembled WGS sequence"/>
</dbReference>
<dbReference type="OrthoDB" id="9801455at2"/>
<dbReference type="InterPro" id="IPR041542">
    <property type="entry name" value="GH43_C2"/>
</dbReference>
<evidence type="ECO:0000313" key="8">
    <source>
        <dbReference type="EMBL" id="RAK36604.1"/>
    </source>
</evidence>
<feature type="site" description="Important for catalytic activity, responsible for pKa modulation of the active site Glu and correct orientation of both the proton donor and substrate" evidence="5">
    <location>
        <position position="123"/>
    </location>
</feature>
<dbReference type="InterPro" id="IPR013320">
    <property type="entry name" value="ConA-like_dom_sf"/>
</dbReference>
<dbReference type="SUPFAM" id="SSF49899">
    <property type="entry name" value="Concanavalin A-like lectins/glucanases"/>
    <property type="match status" value="1"/>
</dbReference>
<feature type="active site" description="Proton donor" evidence="4">
    <location>
        <position position="181"/>
    </location>
</feature>
<dbReference type="PANTHER" id="PTHR42812:SF12">
    <property type="entry name" value="BETA-XYLOSIDASE-RELATED"/>
    <property type="match status" value="1"/>
</dbReference>
<sequence length="502" mass="54143">MSTELYNPLIPGFNPDPSVTKAGGDYYLVTSTFEYLPGLPIYHSTDFVTWKQVGNVATRAEQLGISDVPAGGGVYAPTIRHHDDLFYLIVTVLGGRGCLLFTAIDPAGQWSDGIVVEGLDGIDPDLAWDDDGNAFVTYSAAPLGAQQTHRGIQQVRVDLTGGRILDEPRTLWSGTGLKFPEAPHLYRRGEYWYLIIAEGGTERGHGVSVARSCSPQGPFEPGPSNPFLSARSTDRPIQNTGHGDLVELPDGSTGMVLLGMRPRGLTHGFSPLGRETFATRVSWVDAWPVADPVTVNLRPEPIEYHDTFSTATLDDGWIAVRRRPAEVASLADGALAITGDGTTPDDLRPCLIGRRQVSVAATVSVEVDVTRGTGGCTVLFDQHHHYDLEASAIPGGTRVVGRARVAGIRQEWETILPAGPVVLLVETVPVTPRLDAGMAPDRVRLSAMPRDEPRSTVLVADLDGRYLSAEVAFPFVGRVLGLYATSGTVTFRSYTYQGWDTP</sequence>
<comment type="caution">
    <text evidence="8">The sequence shown here is derived from an EMBL/GenBank/DDBJ whole genome shotgun (WGS) entry which is preliminary data.</text>
</comment>
<comment type="similarity">
    <text evidence="1 6">Belongs to the glycosyl hydrolase 43 family.</text>
</comment>
<evidence type="ECO:0000256" key="5">
    <source>
        <dbReference type="PIRSR" id="PIRSR606710-2"/>
    </source>
</evidence>
<evidence type="ECO:0000256" key="1">
    <source>
        <dbReference type="ARBA" id="ARBA00009865"/>
    </source>
</evidence>
<dbReference type="SUPFAM" id="SSF75005">
    <property type="entry name" value="Arabinanase/levansucrase/invertase"/>
    <property type="match status" value="1"/>
</dbReference>
<name>A0A327ZGF0_9ACTN</name>
<dbReference type="Gene3D" id="2.115.10.20">
    <property type="entry name" value="Glycosyl hydrolase domain, family 43"/>
    <property type="match status" value="1"/>
</dbReference>
<dbReference type="Pfam" id="PF17851">
    <property type="entry name" value="GH43_C2"/>
    <property type="match status" value="1"/>
</dbReference>
<dbReference type="RefSeq" id="WP_111650416.1">
    <property type="nucleotide sequence ID" value="NZ_JACHWI010000007.1"/>
</dbReference>
<dbReference type="Pfam" id="PF04616">
    <property type="entry name" value="Glyco_hydro_43"/>
    <property type="match status" value="1"/>
</dbReference>
<protein>
    <submittedName>
        <fullName evidence="8">Beta-xylosidase</fullName>
    </submittedName>
</protein>
<proteinExistence type="inferred from homology"/>
<feature type="active site" description="Proton acceptor" evidence="4">
    <location>
        <position position="16"/>
    </location>
</feature>
<keyword evidence="9" id="KW-1185">Reference proteome</keyword>
<evidence type="ECO:0000256" key="2">
    <source>
        <dbReference type="ARBA" id="ARBA00022801"/>
    </source>
</evidence>
<evidence type="ECO:0000256" key="3">
    <source>
        <dbReference type="ARBA" id="ARBA00023295"/>
    </source>
</evidence>
<dbReference type="InterPro" id="IPR023296">
    <property type="entry name" value="Glyco_hydro_beta-prop_sf"/>
</dbReference>
<dbReference type="AlphaFoldDB" id="A0A327ZGF0"/>
<gene>
    <name evidence="8" type="ORF">B0I29_108194</name>
</gene>
<dbReference type="CDD" id="cd18617">
    <property type="entry name" value="GH43_XynB-like"/>
    <property type="match status" value="1"/>
</dbReference>
<dbReference type="EMBL" id="QLMJ01000008">
    <property type="protein sequence ID" value="RAK36604.1"/>
    <property type="molecule type" value="Genomic_DNA"/>
</dbReference>
<evidence type="ECO:0000259" key="7">
    <source>
        <dbReference type="Pfam" id="PF17851"/>
    </source>
</evidence>
<dbReference type="Gene3D" id="2.60.120.200">
    <property type="match status" value="1"/>
</dbReference>